<evidence type="ECO:0008006" key="5">
    <source>
        <dbReference type="Google" id="ProtNLM"/>
    </source>
</evidence>
<keyword evidence="3" id="KW-1185">Reference proteome</keyword>
<accession>A0A815TGW6</accession>
<dbReference type="EMBL" id="CAJNOJ010000639">
    <property type="protein sequence ID" value="CAF1501858.1"/>
    <property type="molecule type" value="Genomic_DNA"/>
</dbReference>
<dbReference type="Proteomes" id="UP000663828">
    <property type="component" value="Unassembled WGS sequence"/>
</dbReference>
<evidence type="ECO:0000313" key="3">
    <source>
        <dbReference type="Proteomes" id="UP000663828"/>
    </source>
</evidence>
<dbReference type="Proteomes" id="UP000663852">
    <property type="component" value="Unassembled WGS sequence"/>
</dbReference>
<dbReference type="EMBL" id="CAJNOR010005154">
    <property type="protein sequence ID" value="CAF1548474.1"/>
    <property type="molecule type" value="Genomic_DNA"/>
</dbReference>
<sequence>MSKFESIFHRLILAFPDESRRSIKAAAIILNIGRLMPPSYVYPLPPLSTSEERLEFIRFILKKEVGFDYTCNEILGAHNVLMGDHEVQVELNFDLVADKLYNYLNEYKYLQPNSEFAKNFTPLLLFPHRTVCTRCNCHLKILFQSRAQVIYCTKIQPCLLYKADCYQCRKSYRVSSVYLMDEKQTVITIESQKSDYIHFSGSLIFAKEILVMFSSELICNYATFEGFASSVIKTISRINPDHEGRIEVETLERNLEAVWLYYELANFVLMTSKSTEISFPYAMSEGRTKVKGEPSSRAIFVERNINWIYHVFTVFWSNHEKIFGSCKCGNCSRVMVIDGHQKPRRLVCNYDNVSSIINVEELGPINKGCPYPPRRRKSAIAESNDGEWYYCDHHRTKHGEETSIETKMSDIELTNYLKYLKELDRDEAQCNVGRNDMEERFETKKRSMGFISSFLNCGIIIGFSDAVNHEGPRKVTDHLLTMLKLGAKLPSLVVYDAACQLHKFWAFRFGTQFMKKTKYSQQLMDMKLVTDRFHNTVHTSKLCKTQFNPDSEENKSLFIGVNTSIAEQTFSYLTNFKTTLRSFSYPTSALFTILLFHLKNCDKLKQDPSQQGLVIGSHLEDDIKDRTSYESYCIFETLLIEEKTEQQKFVSDDENDE</sequence>
<evidence type="ECO:0000313" key="4">
    <source>
        <dbReference type="Proteomes" id="UP000663852"/>
    </source>
</evidence>
<reference evidence="1" key="1">
    <citation type="submission" date="2021-02" db="EMBL/GenBank/DDBJ databases">
        <authorList>
            <person name="Nowell W R."/>
        </authorList>
    </citation>
    <scope>NUCLEOTIDE SEQUENCE</scope>
</reference>
<dbReference type="OrthoDB" id="9982111at2759"/>
<evidence type="ECO:0000313" key="1">
    <source>
        <dbReference type="EMBL" id="CAF1501858.1"/>
    </source>
</evidence>
<name>A0A815TGW6_ADIRI</name>
<comment type="caution">
    <text evidence="1">The sequence shown here is derived from an EMBL/GenBank/DDBJ whole genome shotgun (WGS) entry which is preliminary data.</text>
</comment>
<organism evidence="1 4">
    <name type="scientific">Adineta ricciae</name>
    <name type="common">Rotifer</name>
    <dbReference type="NCBI Taxonomy" id="249248"/>
    <lineage>
        <taxon>Eukaryota</taxon>
        <taxon>Metazoa</taxon>
        <taxon>Spiralia</taxon>
        <taxon>Gnathifera</taxon>
        <taxon>Rotifera</taxon>
        <taxon>Eurotatoria</taxon>
        <taxon>Bdelloidea</taxon>
        <taxon>Adinetida</taxon>
        <taxon>Adinetidae</taxon>
        <taxon>Adineta</taxon>
    </lineage>
</organism>
<dbReference type="AlphaFoldDB" id="A0A815TGW6"/>
<proteinExistence type="predicted"/>
<gene>
    <name evidence="1" type="ORF">EDS130_LOCUS42680</name>
    <name evidence="2" type="ORF">XAT740_LOCUS42704</name>
</gene>
<evidence type="ECO:0000313" key="2">
    <source>
        <dbReference type="EMBL" id="CAF1548474.1"/>
    </source>
</evidence>
<protein>
    <recommendedName>
        <fullName evidence="5">CxC5 like cysteine cluster associated with KDZ domain-containing protein</fullName>
    </recommendedName>
</protein>